<dbReference type="Proteomes" id="UP000476281">
    <property type="component" value="Unassembled WGS sequence"/>
</dbReference>
<dbReference type="InterPro" id="IPR000522">
    <property type="entry name" value="ABC_transptr_permease_BtuC"/>
</dbReference>
<dbReference type="InterPro" id="IPR037294">
    <property type="entry name" value="ABC_BtuC-like"/>
</dbReference>
<evidence type="ECO:0000256" key="8">
    <source>
        <dbReference type="SAM" id="Phobius"/>
    </source>
</evidence>
<keyword evidence="4" id="KW-1003">Cell membrane</keyword>
<reference evidence="9 10" key="1">
    <citation type="submission" date="2019-09" db="EMBL/GenBank/DDBJ databases">
        <title>Reversal of blaTEM antimicrobial resistance by CRISPR-Cas9 in clinical E. coli and other Enterobacteriaceae strains.</title>
        <authorList>
            <person name="Tagliaferri T."/>
            <person name="Guimaraes N."/>
            <person name="Pereira M."/>
            <person name="Felicori L."/>
            <person name="Horz H.-P."/>
            <person name="Santos S."/>
            <person name="Mendes T."/>
        </authorList>
    </citation>
    <scope>NUCLEOTIDE SEQUENCE [LARGE SCALE GENOMIC DNA]</scope>
    <source>
        <strain evidence="9 10">E2_blaTEM_MG</strain>
    </source>
</reference>
<comment type="subcellular location">
    <subcellularLocation>
        <location evidence="1">Cell membrane</location>
        <topology evidence="1">Multi-pass membrane protein</topology>
    </subcellularLocation>
</comment>
<evidence type="ECO:0000256" key="7">
    <source>
        <dbReference type="ARBA" id="ARBA00023136"/>
    </source>
</evidence>
<dbReference type="GO" id="GO:0005886">
    <property type="term" value="C:plasma membrane"/>
    <property type="evidence" value="ECO:0007669"/>
    <property type="project" value="UniProtKB-SubCell"/>
</dbReference>
<evidence type="ECO:0000256" key="5">
    <source>
        <dbReference type="ARBA" id="ARBA00022692"/>
    </source>
</evidence>
<comment type="similarity">
    <text evidence="2">Belongs to the binding-protein-dependent transport system permease family. FecCD subfamily.</text>
</comment>
<dbReference type="PANTHER" id="PTHR30472:SF24">
    <property type="entry name" value="FERRIC ENTEROBACTIN TRANSPORT SYSTEM PERMEASE PROTEIN FEPG"/>
    <property type="match status" value="1"/>
</dbReference>
<evidence type="ECO:0000256" key="6">
    <source>
        <dbReference type="ARBA" id="ARBA00022989"/>
    </source>
</evidence>
<evidence type="ECO:0000256" key="2">
    <source>
        <dbReference type="ARBA" id="ARBA00007935"/>
    </source>
</evidence>
<protein>
    <submittedName>
        <fullName evidence="9">Iron chelate uptake ABC transporter family permease subunit</fullName>
    </submittedName>
</protein>
<dbReference type="Pfam" id="PF01032">
    <property type="entry name" value="FecCD"/>
    <property type="match status" value="1"/>
</dbReference>
<keyword evidence="3" id="KW-0813">Transport</keyword>
<keyword evidence="5 8" id="KW-0812">Transmembrane</keyword>
<dbReference type="EMBL" id="WBSZ01002264">
    <property type="protein sequence ID" value="KAB2443183.1"/>
    <property type="molecule type" value="Genomic_DNA"/>
</dbReference>
<keyword evidence="7 8" id="KW-0472">Membrane</keyword>
<accession>A0A6L3X635</accession>
<evidence type="ECO:0000256" key="4">
    <source>
        <dbReference type="ARBA" id="ARBA00022475"/>
    </source>
</evidence>
<dbReference type="AlphaFoldDB" id="A0A6L3X635"/>
<dbReference type="SUPFAM" id="SSF81345">
    <property type="entry name" value="ABC transporter involved in vitamin B12 uptake, BtuC"/>
    <property type="match status" value="1"/>
</dbReference>
<gene>
    <name evidence="9" type="ORF">F9C29_32380</name>
</gene>
<feature type="non-terminal residue" evidence="9">
    <location>
        <position position="1"/>
    </location>
</feature>
<dbReference type="Gene3D" id="1.10.3470.10">
    <property type="entry name" value="ABC transporter involved in vitamin B12 uptake, BtuC"/>
    <property type="match status" value="1"/>
</dbReference>
<feature type="non-terminal residue" evidence="9">
    <location>
        <position position="176"/>
    </location>
</feature>
<sequence length="176" mass="18724">GLVGQHLTAITFTAMAGGILTSLLIWALAWRNGIDTFRLIIIGIGIRAMLMAFNTWLLLQASLETALSAGLWYAGSLNGLTWGKTWPAAPLIILMFIGALLLVRRMRLLEMGDDSACALGVSVERSRLMLMLVAVLLTAASTAIAGPISLIALVAPHIARRLSGTARWGLTQAALC</sequence>
<feature type="transmembrane region" description="Helical" evidence="8">
    <location>
        <begin position="128"/>
        <end position="155"/>
    </location>
</feature>
<dbReference type="PANTHER" id="PTHR30472">
    <property type="entry name" value="FERRIC ENTEROBACTIN TRANSPORT SYSTEM PERMEASE PROTEIN"/>
    <property type="match status" value="1"/>
</dbReference>
<keyword evidence="6 8" id="KW-1133">Transmembrane helix</keyword>
<evidence type="ECO:0000256" key="1">
    <source>
        <dbReference type="ARBA" id="ARBA00004651"/>
    </source>
</evidence>
<feature type="transmembrane region" description="Helical" evidence="8">
    <location>
        <begin position="85"/>
        <end position="103"/>
    </location>
</feature>
<comment type="caution">
    <text evidence="9">The sequence shown here is derived from an EMBL/GenBank/DDBJ whole genome shotgun (WGS) entry which is preliminary data.</text>
</comment>
<name>A0A6L3X635_9ENTR</name>
<evidence type="ECO:0000313" key="9">
    <source>
        <dbReference type="EMBL" id="KAB2443183.1"/>
    </source>
</evidence>
<proteinExistence type="inferred from homology"/>
<dbReference type="GO" id="GO:0033214">
    <property type="term" value="P:siderophore-iron import into cell"/>
    <property type="evidence" value="ECO:0007669"/>
    <property type="project" value="TreeGrafter"/>
</dbReference>
<feature type="transmembrane region" description="Helical" evidence="8">
    <location>
        <begin position="6"/>
        <end position="27"/>
    </location>
</feature>
<evidence type="ECO:0000256" key="3">
    <source>
        <dbReference type="ARBA" id="ARBA00022448"/>
    </source>
</evidence>
<evidence type="ECO:0000313" key="10">
    <source>
        <dbReference type="Proteomes" id="UP000476281"/>
    </source>
</evidence>
<dbReference type="GO" id="GO:0022857">
    <property type="term" value="F:transmembrane transporter activity"/>
    <property type="evidence" value="ECO:0007669"/>
    <property type="project" value="InterPro"/>
</dbReference>
<feature type="transmembrane region" description="Helical" evidence="8">
    <location>
        <begin position="39"/>
        <end position="59"/>
    </location>
</feature>
<organism evidence="9 10">
    <name type="scientific">Enterobacter hormaechei</name>
    <dbReference type="NCBI Taxonomy" id="158836"/>
    <lineage>
        <taxon>Bacteria</taxon>
        <taxon>Pseudomonadati</taxon>
        <taxon>Pseudomonadota</taxon>
        <taxon>Gammaproteobacteria</taxon>
        <taxon>Enterobacterales</taxon>
        <taxon>Enterobacteriaceae</taxon>
        <taxon>Enterobacter</taxon>
        <taxon>Enterobacter cloacae complex</taxon>
    </lineage>
</organism>